<keyword evidence="2" id="KW-0732">Signal</keyword>
<feature type="region of interest" description="Disordered" evidence="1">
    <location>
        <begin position="28"/>
        <end position="87"/>
    </location>
</feature>
<accession>A0A2M4CAA3</accession>
<dbReference type="EMBL" id="GGFJ01013103">
    <property type="protein sequence ID" value="MBW62244.1"/>
    <property type="molecule type" value="Transcribed_RNA"/>
</dbReference>
<organism evidence="3">
    <name type="scientific">Anopheles marajoara</name>
    <dbReference type="NCBI Taxonomy" id="58244"/>
    <lineage>
        <taxon>Eukaryota</taxon>
        <taxon>Metazoa</taxon>
        <taxon>Ecdysozoa</taxon>
        <taxon>Arthropoda</taxon>
        <taxon>Hexapoda</taxon>
        <taxon>Insecta</taxon>
        <taxon>Pterygota</taxon>
        <taxon>Neoptera</taxon>
        <taxon>Endopterygota</taxon>
        <taxon>Diptera</taxon>
        <taxon>Nematocera</taxon>
        <taxon>Culicoidea</taxon>
        <taxon>Culicidae</taxon>
        <taxon>Anophelinae</taxon>
        <taxon>Anopheles</taxon>
    </lineage>
</organism>
<evidence type="ECO:0000256" key="2">
    <source>
        <dbReference type="SAM" id="SignalP"/>
    </source>
</evidence>
<evidence type="ECO:0000256" key="1">
    <source>
        <dbReference type="SAM" id="MobiDB-lite"/>
    </source>
</evidence>
<feature type="compositionally biased region" description="Basic residues" evidence="1">
    <location>
        <begin position="72"/>
        <end position="87"/>
    </location>
</feature>
<protein>
    <submittedName>
        <fullName evidence="3">Putative secreted protein</fullName>
    </submittedName>
</protein>
<proteinExistence type="predicted"/>
<dbReference type="AlphaFoldDB" id="A0A2M4CAA3"/>
<sequence>MSTLLARIAVASAAVVPAAAAAAVAAGCNPTGGGSDQLGDVATDAAHHPRSVRARTGSVSSKNTMVVTMRGRWMRNRRKRHHSSWPV</sequence>
<name>A0A2M4CAA3_9DIPT</name>
<reference evidence="3" key="1">
    <citation type="submission" date="2018-01" db="EMBL/GenBank/DDBJ databases">
        <title>An insight into the sialome of Amazonian anophelines.</title>
        <authorList>
            <person name="Ribeiro J.M."/>
            <person name="Scarpassa V."/>
            <person name="Calvo E."/>
        </authorList>
    </citation>
    <scope>NUCLEOTIDE SEQUENCE</scope>
    <source>
        <tissue evidence="3">Salivary glands</tissue>
    </source>
</reference>
<feature type="signal peptide" evidence="2">
    <location>
        <begin position="1"/>
        <end position="21"/>
    </location>
</feature>
<dbReference type="PROSITE" id="PS51257">
    <property type="entry name" value="PROKAR_LIPOPROTEIN"/>
    <property type="match status" value="1"/>
</dbReference>
<feature type="chain" id="PRO_5014688809" evidence="2">
    <location>
        <begin position="22"/>
        <end position="87"/>
    </location>
</feature>
<feature type="compositionally biased region" description="Polar residues" evidence="1">
    <location>
        <begin position="57"/>
        <end position="66"/>
    </location>
</feature>
<evidence type="ECO:0000313" key="3">
    <source>
        <dbReference type="EMBL" id="MBW62244.1"/>
    </source>
</evidence>